<feature type="disulfide bond" description="Redox-active" evidence="8">
    <location>
        <begin position="57"/>
        <end position="60"/>
    </location>
</feature>
<evidence type="ECO:0000256" key="4">
    <source>
        <dbReference type="ARBA" id="ARBA00022764"/>
    </source>
</evidence>
<dbReference type="InterPro" id="IPR023205">
    <property type="entry name" value="DsbA/DsbL"/>
</dbReference>
<keyword evidence="5 7" id="KW-1015">Disulfide bond</keyword>
<dbReference type="CDD" id="cd03019">
    <property type="entry name" value="DsbA_DsbA"/>
    <property type="match status" value="1"/>
</dbReference>
<dbReference type="InterPro" id="IPR001853">
    <property type="entry name" value="DSBA-like_thioredoxin_dom"/>
</dbReference>
<evidence type="ECO:0000256" key="8">
    <source>
        <dbReference type="PIRSR" id="PIRSR001488-1"/>
    </source>
</evidence>
<evidence type="ECO:0000313" key="11">
    <source>
        <dbReference type="EMBL" id="EDT04127.1"/>
    </source>
</evidence>
<dbReference type="GO" id="GO:0015036">
    <property type="term" value="F:disulfide oxidoreductase activity"/>
    <property type="evidence" value="ECO:0007669"/>
    <property type="project" value="UniProtKB-ARBA"/>
</dbReference>
<gene>
    <name evidence="11" type="ORF">BamIOP4010DRAFT_2360</name>
</gene>
<dbReference type="PIRSF" id="PIRSF001488">
    <property type="entry name" value="Tdi_protein"/>
    <property type="match status" value="1"/>
</dbReference>
<feature type="domain" description="Thioredoxin" evidence="10">
    <location>
        <begin position="11"/>
        <end position="203"/>
    </location>
</feature>
<dbReference type="PROSITE" id="PS51352">
    <property type="entry name" value="THIOREDOXIN_2"/>
    <property type="match status" value="1"/>
</dbReference>
<dbReference type="InterPro" id="IPR036249">
    <property type="entry name" value="Thioredoxin-like_sf"/>
</dbReference>
<feature type="chain" id="PRO_5002761271" description="Thiol:disulfide interchange protein" evidence="9">
    <location>
        <begin position="22"/>
        <end position="208"/>
    </location>
</feature>
<dbReference type="PANTHER" id="PTHR35891:SF3">
    <property type="entry name" value="THIOL:DISULFIDE INTERCHANGE PROTEIN DSBL"/>
    <property type="match status" value="1"/>
</dbReference>
<evidence type="ECO:0000256" key="7">
    <source>
        <dbReference type="PIRNR" id="PIRNR001488"/>
    </source>
</evidence>
<dbReference type="InterPro" id="IPR050824">
    <property type="entry name" value="Thiol_disulfide_DsbA"/>
</dbReference>
<evidence type="ECO:0000256" key="5">
    <source>
        <dbReference type="ARBA" id="ARBA00023157"/>
    </source>
</evidence>
<reference evidence="11 12" key="1">
    <citation type="submission" date="2008-03" db="EMBL/GenBank/DDBJ databases">
        <title>Sequencing of the draft genome and assembly of Burkholderia ambifaria IOP40-10.</title>
        <authorList>
            <consortium name="US DOE Joint Genome Institute (JGI-PGF)"/>
            <person name="Copeland A."/>
            <person name="Lucas S."/>
            <person name="Lapidus A."/>
            <person name="Glavina del Rio T."/>
            <person name="Dalin E."/>
            <person name="Tice H."/>
            <person name="Bruce D."/>
            <person name="Goodwin L."/>
            <person name="Pitluck S."/>
            <person name="Larimer F."/>
            <person name="Land M.L."/>
            <person name="Hauser L."/>
            <person name="Tiedje J."/>
            <person name="Richardson P."/>
        </authorList>
    </citation>
    <scope>NUCLEOTIDE SEQUENCE [LARGE SCALE GENOMIC DNA]</scope>
    <source>
        <strain evidence="11 12">IOP40-10</strain>
    </source>
</reference>
<dbReference type="GO" id="GO:0042597">
    <property type="term" value="C:periplasmic space"/>
    <property type="evidence" value="ECO:0007669"/>
    <property type="project" value="UniProtKB-SubCell"/>
</dbReference>
<dbReference type="PANTHER" id="PTHR35891">
    <property type="entry name" value="THIOL:DISULFIDE INTERCHANGE PROTEIN DSBA"/>
    <property type="match status" value="1"/>
</dbReference>
<evidence type="ECO:0000256" key="3">
    <source>
        <dbReference type="ARBA" id="ARBA00022729"/>
    </source>
</evidence>
<dbReference type="RefSeq" id="WP_006751552.1">
    <property type="nucleotide sequence ID" value="NZ_ABLC01000046.1"/>
</dbReference>
<keyword evidence="4 7" id="KW-0574">Periplasm</keyword>
<dbReference type="Proteomes" id="UP000005463">
    <property type="component" value="Unassembled WGS sequence"/>
</dbReference>
<proteinExistence type="inferred from homology"/>
<dbReference type="InterPro" id="IPR017937">
    <property type="entry name" value="Thioredoxin_CS"/>
</dbReference>
<dbReference type="Pfam" id="PF01323">
    <property type="entry name" value="DSBA"/>
    <property type="match status" value="1"/>
</dbReference>
<evidence type="ECO:0000256" key="6">
    <source>
        <dbReference type="ARBA" id="ARBA00023284"/>
    </source>
</evidence>
<dbReference type="PROSITE" id="PS00194">
    <property type="entry name" value="THIOREDOXIN_1"/>
    <property type="match status" value="1"/>
</dbReference>
<name>B1FEA0_9BURK</name>
<comment type="similarity">
    <text evidence="2">Belongs to the thioredoxin family. DsbA subfamily.</text>
</comment>
<keyword evidence="6" id="KW-0676">Redox-active center</keyword>
<comment type="subcellular location">
    <subcellularLocation>
        <location evidence="1 7">Periplasm</location>
    </subcellularLocation>
</comment>
<protein>
    <recommendedName>
        <fullName evidence="7">Thiol:disulfide interchange protein</fullName>
    </recommendedName>
</protein>
<organism evidence="11 12">
    <name type="scientific">Burkholderia ambifaria IOP40-10</name>
    <dbReference type="NCBI Taxonomy" id="396596"/>
    <lineage>
        <taxon>Bacteria</taxon>
        <taxon>Pseudomonadati</taxon>
        <taxon>Pseudomonadota</taxon>
        <taxon>Betaproteobacteria</taxon>
        <taxon>Burkholderiales</taxon>
        <taxon>Burkholderiaceae</taxon>
        <taxon>Burkholderia</taxon>
        <taxon>Burkholderia cepacia complex</taxon>
    </lineage>
</organism>
<dbReference type="PATRIC" id="fig|396596.7.peg.5431"/>
<accession>B1FEA0</accession>
<evidence type="ECO:0000259" key="10">
    <source>
        <dbReference type="PROSITE" id="PS51352"/>
    </source>
</evidence>
<dbReference type="Gene3D" id="3.40.30.10">
    <property type="entry name" value="Glutaredoxin"/>
    <property type="match status" value="1"/>
</dbReference>
<dbReference type="EMBL" id="ABLC01000046">
    <property type="protein sequence ID" value="EDT04127.1"/>
    <property type="molecule type" value="Genomic_DNA"/>
</dbReference>
<sequence length="208" mass="22845">MKRVLSVLMFSMLGAVSVAHAASAPVAGKDYEVLKSQQAAPVSAGKVNVTEFFWYGCPHCAEFEPILEAWAHKEGNRIDLQRVPVAMNSELTPHSRMYYTLAALGDAERLMPTVFNAIGKGQALLTPQAQADFLARYGINKAQYLQTYNSPRVQEDVSHAAKLIRDDDINGVPTVVVNDQYETGPGYTNSLDGTVPVLNYLVERATRK</sequence>
<keyword evidence="3 9" id="KW-0732">Signal</keyword>
<comment type="caution">
    <text evidence="11">The sequence shown here is derived from an EMBL/GenBank/DDBJ whole genome shotgun (WGS) entry which is preliminary data.</text>
</comment>
<evidence type="ECO:0000256" key="9">
    <source>
        <dbReference type="SAM" id="SignalP"/>
    </source>
</evidence>
<evidence type="ECO:0000256" key="1">
    <source>
        <dbReference type="ARBA" id="ARBA00004418"/>
    </source>
</evidence>
<evidence type="ECO:0000256" key="2">
    <source>
        <dbReference type="ARBA" id="ARBA00005791"/>
    </source>
</evidence>
<feature type="signal peptide" evidence="9">
    <location>
        <begin position="1"/>
        <end position="21"/>
    </location>
</feature>
<evidence type="ECO:0000313" key="12">
    <source>
        <dbReference type="Proteomes" id="UP000005463"/>
    </source>
</evidence>
<dbReference type="SUPFAM" id="SSF52833">
    <property type="entry name" value="Thioredoxin-like"/>
    <property type="match status" value="1"/>
</dbReference>
<dbReference type="InterPro" id="IPR013766">
    <property type="entry name" value="Thioredoxin_domain"/>
</dbReference>
<dbReference type="AlphaFoldDB" id="B1FEA0"/>